<dbReference type="eggNOG" id="COG2304">
    <property type="taxonomic scope" value="Bacteria"/>
</dbReference>
<evidence type="ECO:0000256" key="1">
    <source>
        <dbReference type="SAM" id="Phobius"/>
    </source>
</evidence>
<dbReference type="Pfam" id="PF13531">
    <property type="entry name" value="SBP_bac_11"/>
    <property type="match status" value="1"/>
</dbReference>
<evidence type="ECO:0000259" key="2">
    <source>
        <dbReference type="PROSITE" id="PS50234"/>
    </source>
</evidence>
<keyword evidence="1" id="KW-1133">Transmembrane helix</keyword>
<protein>
    <recommendedName>
        <fullName evidence="2">VWFA domain-containing protein</fullName>
    </recommendedName>
</protein>
<accession>W7UZK1</accession>
<dbReference type="PATRIC" id="fig|1341157.4.peg.1559"/>
<keyword evidence="1" id="KW-0472">Membrane</keyword>
<dbReference type="Proteomes" id="UP000019365">
    <property type="component" value="Unassembled WGS sequence"/>
</dbReference>
<dbReference type="PROSITE" id="PS50234">
    <property type="entry name" value="VWFA"/>
    <property type="match status" value="1"/>
</dbReference>
<feature type="transmembrane region" description="Helical" evidence="1">
    <location>
        <begin position="7"/>
        <end position="26"/>
    </location>
</feature>
<dbReference type="RefSeq" id="WP_037298856.1">
    <property type="nucleotide sequence ID" value="NZ_ATAX01000023.1"/>
</dbReference>
<proteinExistence type="predicted"/>
<dbReference type="PANTHER" id="PTHR10579:SF43">
    <property type="entry name" value="ZINC FINGER (C3HC4-TYPE RING FINGER) FAMILY PROTEIN"/>
    <property type="match status" value="1"/>
</dbReference>
<gene>
    <name evidence="3" type="ORF">RF007C_09375</name>
</gene>
<comment type="caution">
    <text evidence="3">The sequence shown here is derived from an EMBL/GenBank/DDBJ whole genome shotgun (WGS) entry which is preliminary data.</text>
</comment>
<dbReference type="SUPFAM" id="SSF53850">
    <property type="entry name" value="Periplasmic binding protein-like II"/>
    <property type="match status" value="1"/>
</dbReference>
<feature type="domain" description="VWFA" evidence="2">
    <location>
        <begin position="395"/>
        <end position="568"/>
    </location>
</feature>
<dbReference type="PANTHER" id="PTHR10579">
    <property type="entry name" value="CALCIUM-ACTIVATED CHLORIDE CHANNEL REGULATOR"/>
    <property type="match status" value="1"/>
</dbReference>
<dbReference type="InterPro" id="IPR002035">
    <property type="entry name" value="VWF_A"/>
</dbReference>
<evidence type="ECO:0000313" key="3">
    <source>
        <dbReference type="EMBL" id="EWM53912.1"/>
    </source>
</evidence>
<dbReference type="Pfam" id="PF00092">
    <property type="entry name" value="VWA"/>
    <property type="match status" value="1"/>
</dbReference>
<dbReference type="SUPFAM" id="SSF53300">
    <property type="entry name" value="vWA-like"/>
    <property type="match status" value="1"/>
</dbReference>
<dbReference type="AlphaFoldDB" id="W7UZK1"/>
<dbReference type="InterPro" id="IPR051266">
    <property type="entry name" value="CLCR"/>
</dbReference>
<evidence type="ECO:0000313" key="4">
    <source>
        <dbReference type="Proteomes" id="UP000019365"/>
    </source>
</evidence>
<dbReference type="EMBL" id="ATAX01000023">
    <property type="protein sequence ID" value="EWM53912.1"/>
    <property type="molecule type" value="Genomic_DNA"/>
</dbReference>
<dbReference type="OrthoDB" id="1814775at2"/>
<reference evidence="3 4" key="1">
    <citation type="journal article" date="2014" name="PLoS ONE">
        <title>Rumen cellulosomics: divergent fiber-degrading strategies revealed by comparative genome-wide analysis of six ruminococcal strains.</title>
        <authorList>
            <person name="Dassa B."/>
            <person name="Borovok I."/>
            <person name="Ruimy-Israeli V."/>
            <person name="Lamed R."/>
            <person name="Flint H.J."/>
            <person name="Duncan S.H."/>
            <person name="Henrissat B."/>
            <person name="Coutinho P."/>
            <person name="Morrison M."/>
            <person name="Mosoni P."/>
            <person name="Yeoman C.J."/>
            <person name="White B.A."/>
            <person name="Bayer E.A."/>
        </authorList>
    </citation>
    <scope>NUCLEOTIDE SEQUENCE [LARGE SCALE GENOMIC DNA]</scope>
    <source>
        <strain evidence="3 4">007c</strain>
    </source>
</reference>
<organism evidence="3 4">
    <name type="scientific">Ruminococcus flavefaciens 007c</name>
    <dbReference type="NCBI Taxonomy" id="1341157"/>
    <lineage>
        <taxon>Bacteria</taxon>
        <taxon>Bacillati</taxon>
        <taxon>Bacillota</taxon>
        <taxon>Clostridia</taxon>
        <taxon>Eubacteriales</taxon>
        <taxon>Oscillospiraceae</taxon>
        <taxon>Ruminococcus</taxon>
    </lineage>
</organism>
<keyword evidence="1" id="KW-0812">Transmembrane</keyword>
<keyword evidence="4" id="KW-1185">Reference proteome</keyword>
<sequence length="568" mass="61271">MNKSKSPVIIAVIGALVTMIMIIAVIHSTSSGKNNKDPMPSTGNSANDPEKVLERSLKNIKVKTSTKVQGTVDYSDKSAANLPNINTKYPLTIEGTGDVDIEIFSTSEKAGKNNNGWLNEIAQEFNDQRNRLSNGKTISVSVRSIPSGASSDYISNNVYIPQAYTPSNELFGKLAAEQGAKLNLEAESLVANTAGIAISRTASSAVASKYGEVNFENIVDAVVNGELQMGYTYPYTSATGLNFLVNALQHFDGNDILSSGAIEKFQQLQKGIPFVCYTTDQMVNAMQSGTLQAGVVEYQAYTNSPVLKGGYDFVPFGYKHSNPLYSVGDLSSDQKEALSAFLNYALSAGPQAHAKEYGFDPDNSFKYTTASISGADIMSAQRLWKEEKDSGTPTIALFIADVSGSMTGDPLNRLKDSLLEASKNIKSDNYVGLISYSDDVTIDLPIDQFGLEQRSYFAGAVEKMRAGGNTASYDALMVAVNMINEYRTTVPNAKAMIFLLSDGQCNTGISYSSAANVVSHYGIPIYTIGYNEQIDSLKDLSSINEAVYIDADNDDVIYELSALFNAQM</sequence>
<dbReference type="SMART" id="SM00327">
    <property type="entry name" value="VWA"/>
    <property type="match status" value="1"/>
</dbReference>
<dbReference type="InterPro" id="IPR036465">
    <property type="entry name" value="vWFA_dom_sf"/>
</dbReference>
<dbReference type="Gene3D" id="3.40.50.410">
    <property type="entry name" value="von Willebrand factor, type A domain"/>
    <property type="match status" value="1"/>
</dbReference>
<dbReference type="CDD" id="cd00198">
    <property type="entry name" value="vWFA"/>
    <property type="match status" value="1"/>
</dbReference>
<name>W7UZK1_RUMFL</name>